<dbReference type="Gene3D" id="1.10.720.30">
    <property type="entry name" value="SAP domain"/>
    <property type="match status" value="1"/>
</dbReference>
<comment type="domain">
    <text evidence="5">The Q motif is unique to and characteristic of the DEAD box family of RNA helicases and controls ATP binding and hydrolysis.</text>
</comment>
<dbReference type="EC" id="3.6.4.13" evidence="5"/>
<evidence type="ECO:0000256" key="2">
    <source>
        <dbReference type="ARBA" id="ARBA00022801"/>
    </source>
</evidence>
<feature type="compositionally biased region" description="Low complexity" evidence="6">
    <location>
        <begin position="203"/>
        <end position="228"/>
    </location>
</feature>
<dbReference type="EMBL" id="JALLBG020000069">
    <property type="protein sequence ID" value="KAL3768134.1"/>
    <property type="molecule type" value="Genomic_DNA"/>
</dbReference>
<dbReference type="PROSITE" id="PS51194">
    <property type="entry name" value="HELICASE_CTER"/>
    <property type="match status" value="1"/>
</dbReference>
<keyword evidence="2 5" id="KW-0378">Hydrolase</keyword>
<protein>
    <recommendedName>
        <fullName evidence="5">ATP-dependent RNA helicase</fullName>
        <ecNumber evidence="5">3.6.4.13</ecNumber>
    </recommendedName>
</protein>
<dbReference type="PROSITE" id="PS50800">
    <property type="entry name" value="SAP"/>
    <property type="match status" value="1"/>
</dbReference>
<dbReference type="SUPFAM" id="SSF68906">
    <property type="entry name" value="SAP domain"/>
    <property type="match status" value="1"/>
</dbReference>
<evidence type="ECO:0000259" key="9">
    <source>
        <dbReference type="PROSITE" id="PS51194"/>
    </source>
</evidence>
<evidence type="ECO:0000313" key="10">
    <source>
        <dbReference type="EMBL" id="KAL3768134.1"/>
    </source>
</evidence>
<reference evidence="10 11" key="1">
    <citation type="submission" date="2024-10" db="EMBL/GenBank/DDBJ databases">
        <title>Updated reference genomes for cyclostephanoid diatoms.</title>
        <authorList>
            <person name="Roberts W.R."/>
            <person name="Alverson A.J."/>
        </authorList>
    </citation>
    <scope>NUCLEOTIDE SEQUENCE [LARGE SCALE GENOMIC DNA]</scope>
    <source>
        <strain evidence="10 11">AJA232-27</strain>
    </source>
</reference>
<dbReference type="InterPro" id="IPR027417">
    <property type="entry name" value="P-loop_NTPase"/>
</dbReference>
<dbReference type="PROSITE" id="PS51192">
    <property type="entry name" value="HELICASE_ATP_BIND_1"/>
    <property type="match status" value="1"/>
</dbReference>
<sequence>MKDYNHYRMARSIISLVLALVLSPKSILRISGLRPSSLVSCHRRHHALHSRECNVRPPYSVDRQDSPISTFSLSSQKISSEWDEATTSQLKSQLKQLNLPISGVKAELIQRLQNHHRENNLPLKSKKKSISTLPPPKDEIEIQVIEKEVQETVRMLDGLKFGNSNTSFSKSGIESSATATSATSSSTSRQLSRQQKQERELMQSLKQSLKQSQQHKSSSSSTTTRLSSPAATHGSSVAFSSSEQVVNSQKNQYYIEQLRLRAANDLKVELSSLGFSLSVPKPTPIQGSAIPYLFYPPHPSALLHAPTGSGKTIAYLLPITETLWKEVEGGEGGSRNNVNDMSNGMAIILLPTRELAAQVAGVASVLAPPGMVRLIPRPMDLMRCWKDEVDIGEEYEYLQSIGKDGRVSPDASATGRTYKPRILIGSAKAIGTSLFGDAKMPGTPTSKPEGKQLLSSVRWLVMDECDRLLNIEKSRSEKKSRRHEKPAALLAAAIARLTLGRVQVIAASATIGRPLRRELSRVLGLHSSECPETIRGEEDTATWEQKMTNDDEKHIGRAVKIPETVKNYVLPVDGTTTGSLLTAAAFASKAILRPVHASTSSNRKVLVVLTRNCGIKVHNALGALRHFGIQPEPQSLLDALEADGTDRLVEAHRRVSQVEGVGGGATTQRSNNFNDSGNEGGEGYLLIAHEDNVRGLHLAGLDAVVVVGRPGSPDEYTHIAGRTGRAGRRGSVLNIVSFEQAAALASWTKMLGVDFLPVDESEVASIVDE</sequence>
<dbReference type="InterPro" id="IPR001650">
    <property type="entry name" value="Helicase_C-like"/>
</dbReference>
<dbReference type="AlphaFoldDB" id="A0ABD3MXS3"/>
<dbReference type="SMART" id="SM00487">
    <property type="entry name" value="DEXDc"/>
    <property type="match status" value="1"/>
</dbReference>
<dbReference type="Pfam" id="PF02037">
    <property type="entry name" value="SAP"/>
    <property type="match status" value="1"/>
</dbReference>
<comment type="function">
    <text evidence="5">RNA helicase.</text>
</comment>
<accession>A0ABD3MXS3</accession>
<feature type="domain" description="SAP" evidence="7">
    <location>
        <begin position="82"/>
        <end position="116"/>
    </location>
</feature>
<dbReference type="SUPFAM" id="SSF52540">
    <property type="entry name" value="P-loop containing nucleoside triphosphate hydrolases"/>
    <property type="match status" value="1"/>
</dbReference>
<evidence type="ECO:0000256" key="1">
    <source>
        <dbReference type="ARBA" id="ARBA00022741"/>
    </source>
</evidence>
<dbReference type="GO" id="GO:0003723">
    <property type="term" value="F:RNA binding"/>
    <property type="evidence" value="ECO:0007669"/>
    <property type="project" value="UniProtKB-UniRule"/>
</dbReference>
<evidence type="ECO:0000256" key="5">
    <source>
        <dbReference type="RuleBase" id="RU365068"/>
    </source>
</evidence>
<comment type="similarity">
    <text evidence="5">Belongs to the DEAD box helicase family.</text>
</comment>
<dbReference type="InterPro" id="IPR014001">
    <property type="entry name" value="Helicase_ATP-bd"/>
</dbReference>
<dbReference type="GO" id="GO:0005524">
    <property type="term" value="F:ATP binding"/>
    <property type="evidence" value="ECO:0007669"/>
    <property type="project" value="UniProtKB-UniRule"/>
</dbReference>
<dbReference type="Pfam" id="PF00270">
    <property type="entry name" value="DEAD"/>
    <property type="match status" value="1"/>
</dbReference>
<dbReference type="InterPro" id="IPR036361">
    <property type="entry name" value="SAP_dom_sf"/>
</dbReference>
<comment type="catalytic activity">
    <reaction evidence="5">
        <text>ATP + H2O = ADP + phosphate + H(+)</text>
        <dbReference type="Rhea" id="RHEA:13065"/>
        <dbReference type="ChEBI" id="CHEBI:15377"/>
        <dbReference type="ChEBI" id="CHEBI:15378"/>
        <dbReference type="ChEBI" id="CHEBI:30616"/>
        <dbReference type="ChEBI" id="CHEBI:43474"/>
        <dbReference type="ChEBI" id="CHEBI:456216"/>
        <dbReference type="EC" id="3.6.4.13"/>
    </reaction>
</comment>
<feature type="compositionally biased region" description="Low complexity" evidence="6">
    <location>
        <begin position="175"/>
        <end position="188"/>
    </location>
</feature>
<evidence type="ECO:0000256" key="4">
    <source>
        <dbReference type="ARBA" id="ARBA00022884"/>
    </source>
</evidence>
<dbReference type="SMART" id="SM00513">
    <property type="entry name" value="SAP"/>
    <property type="match status" value="1"/>
</dbReference>
<feature type="compositionally biased region" description="Polar residues" evidence="6">
    <location>
        <begin position="229"/>
        <end position="242"/>
    </location>
</feature>
<evidence type="ECO:0000313" key="11">
    <source>
        <dbReference type="Proteomes" id="UP001530293"/>
    </source>
</evidence>
<evidence type="ECO:0000256" key="6">
    <source>
        <dbReference type="SAM" id="MobiDB-lite"/>
    </source>
</evidence>
<keyword evidence="1 5" id="KW-0547">Nucleotide-binding</keyword>
<dbReference type="Gene3D" id="3.40.50.300">
    <property type="entry name" value="P-loop containing nucleotide triphosphate hydrolases"/>
    <property type="match status" value="2"/>
</dbReference>
<dbReference type="GO" id="GO:0016787">
    <property type="term" value="F:hydrolase activity"/>
    <property type="evidence" value="ECO:0007669"/>
    <property type="project" value="UniProtKB-KW"/>
</dbReference>
<comment type="caution">
    <text evidence="10">The sequence shown here is derived from an EMBL/GenBank/DDBJ whole genome shotgun (WGS) entry which is preliminary data.</text>
</comment>
<feature type="domain" description="Helicase ATP-binding" evidence="8">
    <location>
        <begin position="292"/>
        <end position="529"/>
    </location>
</feature>
<keyword evidence="11" id="KW-1185">Reference proteome</keyword>
<keyword evidence="4 5" id="KW-0694">RNA-binding</keyword>
<feature type="domain" description="Helicase C-terminal" evidence="9">
    <location>
        <begin position="623"/>
        <end position="766"/>
    </location>
</feature>
<dbReference type="Proteomes" id="UP001530293">
    <property type="component" value="Unassembled WGS sequence"/>
</dbReference>
<proteinExistence type="inferred from homology"/>
<organism evidence="10 11">
    <name type="scientific">Discostella pseudostelligera</name>
    <dbReference type="NCBI Taxonomy" id="259834"/>
    <lineage>
        <taxon>Eukaryota</taxon>
        <taxon>Sar</taxon>
        <taxon>Stramenopiles</taxon>
        <taxon>Ochrophyta</taxon>
        <taxon>Bacillariophyta</taxon>
        <taxon>Coscinodiscophyceae</taxon>
        <taxon>Thalassiosirophycidae</taxon>
        <taxon>Stephanodiscales</taxon>
        <taxon>Stephanodiscaceae</taxon>
        <taxon>Discostella</taxon>
    </lineage>
</organism>
<name>A0ABD3MXS3_9STRA</name>
<feature type="region of interest" description="Disordered" evidence="6">
    <location>
        <begin position="167"/>
        <end position="242"/>
    </location>
</feature>
<keyword evidence="5" id="KW-0347">Helicase</keyword>
<gene>
    <name evidence="10" type="ORF">ACHAWU_002692</name>
</gene>
<evidence type="ECO:0000256" key="3">
    <source>
        <dbReference type="ARBA" id="ARBA00022840"/>
    </source>
</evidence>
<dbReference type="GO" id="GO:0003724">
    <property type="term" value="F:RNA helicase activity"/>
    <property type="evidence" value="ECO:0007669"/>
    <property type="project" value="UniProtKB-EC"/>
</dbReference>
<dbReference type="PANTHER" id="PTHR24031">
    <property type="entry name" value="RNA HELICASE"/>
    <property type="match status" value="1"/>
</dbReference>
<dbReference type="InterPro" id="IPR011545">
    <property type="entry name" value="DEAD/DEAH_box_helicase_dom"/>
</dbReference>
<keyword evidence="3 5" id="KW-0067">ATP-binding</keyword>
<evidence type="ECO:0000259" key="8">
    <source>
        <dbReference type="PROSITE" id="PS51192"/>
    </source>
</evidence>
<evidence type="ECO:0000259" key="7">
    <source>
        <dbReference type="PROSITE" id="PS50800"/>
    </source>
</evidence>
<dbReference type="InterPro" id="IPR003034">
    <property type="entry name" value="SAP_dom"/>
</dbReference>